<dbReference type="PROSITE" id="PS50280">
    <property type="entry name" value="SET"/>
    <property type="match status" value="1"/>
</dbReference>
<dbReference type="SUPFAM" id="SSF48452">
    <property type="entry name" value="TPR-like"/>
    <property type="match status" value="1"/>
</dbReference>
<protein>
    <recommendedName>
        <fullName evidence="13">Protein-lysine N-methyltransferase SMYD4</fullName>
    </recommendedName>
    <alternativeName>
        <fullName evidence="14">SET and MYND domain-containing protein 4</fullName>
    </alternativeName>
</protein>
<feature type="domain" description="MYND-type" evidence="17">
    <location>
        <begin position="248"/>
        <end position="287"/>
    </location>
</feature>
<feature type="domain" description="SET" evidence="16">
    <location>
        <begin position="199"/>
        <end position="468"/>
    </location>
</feature>
<proteinExistence type="predicted"/>
<evidence type="ECO:0000256" key="6">
    <source>
        <dbReference type="ARBA" id="ARBA00022691"/>
    </source>
</evidence>
<evidence type="ECO:0000256" key="10">
    <source>
        <dbReference type="ARBA" id="ARBA00023242"/>
    </source>
</evidence>
<keyword evidence="5" id="KW-0808">Transferase</keyword>
<dbReference type="InterPro" id="IPR002893">
    <property type="entry name" value="Znf_MYND"/>
</dbReference>
<dbReference type="CDD" id="cd10536">
    <property type="entry name" value="SET_SMYD4"/>
    <property type="match status" value="1"/>
</dbReference>
<reference evidence="18" key="1">
    <citation type="journal article" date="2016" name="Sci. Rep.">
        <title>Molecular characterization of firefly nuptial gifts: a multi-omics approach sheds light on postcopulatory sexual selection.</title>
        <authorList>
            <person name="Al-Wathiqui N."/>
            <person name="Fallon T.R."/>
            <person name="South A."/>
            <person name="Weng J.K."/>
            <person name="Lewis S.M."/>
        </authorList>
    </citation>
    <scope>NUCLEOTIDE SEQUENCE</scope>
</reference>
<comment type="catalytic activity">
    <reaction evidence="11">
        <text>L-lysyl-[protein] + S-adenosyl-L-methionine = N(6)-methyl-L-lysyl-[protein] + S-adenosyl-L-homocysteine + H(+)</text>
        <dbReference type="Rhea" id="RHEA:51736"/>
        <dbReference type="Rhea" id="RHEA-COMP:9752"/>
        <dbReference type="Rhea" id="RHEA-COMP:13053"/>
        <dbReference type="ChEBI" id="CHEBI:15378"/>
        <dbReference type="ChEBI" id="CHEBI:29969"/>
        <dbReference type="ChEBI" id="CHEBI:57856"/>
        <dbReference type="ChEBI" id="CHEBI:59789"/>
        <dbReference type="ChEBI" id="CHEBI:61929"/>
    </reaction>
</comment>
<dbReference type="InterPro" id="IPR046341">
    <property type="entry name" value="SET_dom_sf"/>
</dbReference>
<keyword evidence="4" id="KW-0489">Methyltransferase</keyword>
<evidence type="ECO:0000256" key="11">
    <source>
        <dbReference type="ARBA" id="ARBA00048985"/>
    </source>
</evidence>
<keyword evidence="7" id="KW-0479">Metal-binding</keyword>
<dbReference type="GO" id="GO:0005634">
    <property type="term" value="C:nucleus"/>
    <property type="evidence" value="ECO:0007669"/>
    <property type="project" value="UniProtKB-SubCell"/>
</dbReference>
<evidence type="ECO:0000256" key="9">
    <source>
        <dbReference type="ARBA" id="ARBA00022833"/>
    </source>
</evidence>
<dbReference type="InterPro" id="IPR001214">
    <property type="entry name" value="SET_dom"/>
</dbReference>
<evidence type="ECO:0000256" key="5">
    <source>
        <dbReference type="ARBA" id="ARBA00022679"/>
    </source>
</evidence>
<dbReference type="Gene3D" id="1.10.220.160">
    <property type="match status" value="1"/>
</dbReference>
<dbReference type="InterPro" id="IPR044421">
    <property type="entry name" value="SMYD4_SET"/>
</dbReference>
<dbReference type="GO" id="GO:0005737">
    <property type="term" value="C:cytoplasm"/>
    <property type="evidence" value="ECO:0007669"/>
    <property type="project" value="UniProtKB-SubCell"/>
</dbReference>
<sequence length="505" mass="57575">MDGLFEKYTGITIKGAEDDVAEIFSQFYAIDQHAKLWLRTLLQSSQLKDDTKSIVLRLEGNKYYAEKNFRKAFRCYTKALCFARNDLGFITANRSALFYMTGHYEDCLSDIAFAFKHDLPDHIKLKLLIRRIKCLAILHLDVKHAVDEAVDFTSTREDKVKEEILKASLSKGSAEPKPAAKVPSLKDAEINCNFLSASSAVSLRYDEIRGRHVVANKRLKPGDILFVEKPFVFAPVFNDDKELSLTRCYNCLKLIYSSIPCQTCVVCVFCNEECRESSWQEFHQWECCGMRADLWYHLGIGFPAVRALFKGLPHGLRALSSSYEDTAKFGDPFDNYPYFDKLMSNLSKMDNILPLIVTACVIVLYLEDYTGYLKGMSKQTEFVCSLGGRLVKHMAQLQCNSSLICTKLNTDKFFASEDSSLACGIYPSVSMMNHSCKSNITIDYFDQVLVAKAAEEVYPGEEISNCYGIDYRYADKETRQEHCNQLYFFTCNCRICKHPELELPL</sequence>
<evidence type="ECO:0000256" key="1">
    <source>
        <dbReference type="ARBA" id="ARBA00004123"/>
    </source>
</evidence>
<evidence type="ECO:0000256" key="2">
    <source>
        <dbReference type="ARBA" id="ARBA00004496"/>
    </source>
</evidence>
<evidence type="ECO:0000256" key="15">
    <source>
        <dbReference type="PROSITE-ProRule" id="PRU00134"/>
    </source>
</evidence>
<evidence type="ECO:0000259" key="17">
    <source>
        <dbReference type="PROSITE" id="PS50865"/>
    </source>
</evidence>
<dbReference type="SUPFAM" id="SSF82199">
    <property type="entry name" value="SET domain"/>
    <property type="match status" value="1"/>
</dbReference>
<dbReference type="PROSITE" id="PS50865">
    <property type="entry name" value="ZF_MYND_2"/>
    <property type="match status" value="1"/>
</dbReference>
<evidence type="ECO:0000256" key="8">
    <source>
        <dbReference type="ARBA" id="ARBA00022771"/>
    </source>
</evidence>
<dbReference type="InterPro" id="IPR011990">
    <property type="entry name" value="TPR-like_helical_dom_sf"/>
</dbReference>
<keyword evidence="8 15" id="KW-0863">Zinc-finger</keyword>
<dbReference type="Pfam" id="PF00856">
    <property type="entry name" value="SET"/>
    <property type="match status" value="1"/>
</dbReference>
<evidence type="ECO:0000256" key="12">
    <source>
        <dbReference type="ARBA" id="ARBA00093423"/>
    </source>
</evidence>
<evidence type="ECO:0000259" key="16">
    <source>
        <dbReference type="PROSITE" id="PS50280"/>
    </source>
</evidence>
<dbReference type="InterPro" id="IPR052097">
    <property type="entry name" value="SET-MYND_domain_protein"/>
</dbReference>
<evidence type="ECO:0000256" key="13">
    <source>
        <dbReference type="ARBA" id="ARBA00093635"/>
    </source>
</evidence>
<dbReference type="Gene3D" id="2.170.270.10">
    <property type="entry name" value="SET domain"/>
    <property type="match status" value="1"/>
</dbReference>
<dbReference type="EMBL" id="GEZM01100362">
    <property type="protein sequence ID" value="JAV52920.1"/>
    <property type="molecule type" value="Transcribed_RNA"/>
</dbReference>
<keyword evidence="9" id="KW-0862">Zinc</keyword>
<dbReference type="Gene3D" id="1.25.40.10">
    <property type="entry name" value="Tetratricopeptide repeat domain"/>
    <property type="match status" value="1"/>
</dbReference>
<accession>A0A1Y1JYQ1</accession>
<evidence type="ECO:0000256" key="14">
    <source>
        <dbReference type="ARBA" id="ARBA00093680"/>
    </source>
</evidence>
<dbReference type="GO" id="GO:0008276">
    <property type="term" value="F:protein methyltransferase activity"/>
    <property type="evidence" value="ECO:0007669"/>
    <property type="project" value="UniProtKB-ARBA"/>
</dbReference>
<dbReference type="PANTHER" id="PTHR46165:SF2">
    <property type="entry name" value="SET AND MYND DOMAIN-CONTAINING PROTEIN 4"/>
    <property type="match status" value="1"/>
</dbReference>
<dbReference type="PANTHER" id="PTHR46165">
    <property type="entry name" value="SET AND MYND DOMAIN-CONTAINING PROTEIN 4"/>
    <property type="match status" value="1"/>
</dbReference>
<name>A0A1Y1JYQ1_PHOPY</name>
<organism evidence="18">
    <name type="scientific">Photinus pyralis</name>
    <name type="common">Common eastern firefly</name>
    <name type="synonym">Lampyris pyralis</name>
    <dbReference type="NCBI Taxonomy" id="7054"/>
    <lineage>
        <taxon>Eukaryota</taxon>
        <taxon>Metazoa</taxon>
        <taxon>Ecdysozoa</taxon>
        <taxon>Arthropoda</taxon>
        <taxon>Hexapoda</taxon>
        <taxon>Insecta</taxon>
        <taxon>Pterygota</taxon>
        <taxon>Neoptera</taxon>
        <taxon>Endopterygota</taxon>
        <taxon>Coleoptera</taxon>
        <taxon>Polyphaga</taxon>
        <taxon>Elateriformia</taxon>
        <taxon>Elateroidea</taxon>
        <taxon>Lampyridae</taxon>
        <taxon>Lampyrinae</taxon>
        <taxon>Photinus</taxon>
    </lineage>
</organism>
<evidence type="ECO:0000256" key="7">
    <source>
        <dbReference type="ARBA" id="ARBA00022723"/>
    </source>
</evidence>
<comment type="function">
    <text evidence="12">Protein-lysine N-methyltransferase. Monomethylates PRMT5, modulating its transcriptional activity. May also act as a histone methyltransferase. Plays a critical role in cardiac development. Acts as a key epigenetic regulator of gene expression during cardiac development via its dual activities as a methyltransferase and negative regulator of HDAC1.</text>
</comment>
<keyword evidence="10" id="KW-0539">Nucleus</keyword>
<dbReference type="GO" id="GO:0042826">
    <property type="term" value="F:histone deacetylase binding"/>
    <property type="evidence" value="ECO:0007669"/>
    <property type="project" value="TreeGrafter"/>
</dbReference>
<dbReference type="SUPFAM" id="SSF144232">
    <property type="entry name" value="HIT/MYND zinc finger-like"/>
    <property type="match status" value="1"/>
</dbReference>
<dbReference type="GO" id="GO:0032259">
    <property type="term" value="P:methylation"/>
    <property type="evidence" value="ECO:0007669"/>
    <property type="project" value="UniProtKB-KW"/>
</dbReference>
<evidence type="ECO:0000313" key="18">
    <source>
        <dbReference type="EMBL" id="JAV52920.1"/>
    </source>
</evidence>
<dbReference type="GO" id="GO:0008757">
    <property type="term" value="F:S-adenosylmethionine-dependent methyltransferase activity"/>
    <property type="evidence" value="ECO:0007669"/>
    <property type="project" value="UniProtKB-ARBA"/>
</dbReference>
<dbReference type="GO" id="GO:0008270">
    <property type="term" value="F:zinc ion binding"/>
    <property type="evidence" value="ECO:0007669"/>
    <property type="project" value="UniProtKB-KW"/>
</dbReference>
<dbReference type="GO" id="GO:0008170">
    <property type="term" value="F:N-methyltransferase activity"/>
    <property type="evidence" value="ECO:0007669"/>
    <property type="project" value="UniProtKB-ARBA"/>
</dbReference>
<dbReference type="Gene3D" id="6.10.140.2220">
    <property type="match status" value="1"/>
</dbReference>
<evidence type="ECO:0000256" key="4">
    <source>
        <dbReference type="ARBA" id="ARBA00022603"/>
    </source>
</evidence>
<comment type="subcellular location">
    <subcellularLocation>
        <location evidence="2">Cytoplasm</location>
    </subcellularLocation>
    <subcellularLocation>
        <location evidence="1">Nucleus</location>
    </subcellularLocation>
</comment>
<keyword evidence="6" id="KW-0949">S-adenosyl-L-methionine</keyword>
<keyword evidence="3" id="KW-0963">Cytoplasm</keyword>
<dbReference type="AlphaFoldDB" id="A0A1Y1JYQ1"/>
<evidence type="ECO:0000256" key="3">
    <source>
        <dbReference type="ARBA" id="ARBA00022490"/>
    </source>
</evidence>